<reference evidence="1" key="1">
    <citation type="submission" date="2017-08" db="EMBL/GenBank/DDBJ databases">
        <authorList>
            <person name="Polle J.E."/>
            <person name="Barry K."/>
            <person name="Cushman J."/>
            <person name="Schmutz J."/>
            <person name="Tran D."/>
            <person name="Hathwaick L.T."/>
            <person name="Yim W.C."/>
            <person name="Jenkins J."/>
            <person name="Mckie-Krisberg Z.M."/>
            <person name="Prochnik S."/>
            <person name="Lindquist E."/>
            <person name="Dockter R.B."/>
            <person name="Adam C."/>
            <person name="Molina H."/>
            <person name="Bunkerborg J."/>
            <person name="Jin E."/>
            <person name="Buchheim M."/>
            <person name="Magnuson J."/>
        </authorList>
    </citation>
    <scope>NUCLEOTIDE SEQUENCE</scope>
    <source>
        <strain evidence="1">CCAP 19/18</strain>
    </source>
</reference>
<evidence type="ECO:0000313" key="1">
    <source>
        <dbReference type="EMBL" id="KAF5843908.1"/>
    </source>
</evidence>
<keyword evidence="2" id="KW-1185">Reference proteome</keyword>
<name>A0ABQ7HAM8_DUNSA</name>
<gene>
    <name evidence="1" type="ORF">DUNSADRAFT_30</name>
</gene>
<comment type="caution">
    <text evidence="1">The sequence shown here is derived from an EMBL/GenBank/DDBJ whole genome shotgun (WGS) entry which is preliminary data.</text>
</comment>
<proteinExistence type="predicted"/>
<dbReference type="EMBL" id="MU069436">
    <property type="protein sequence ID" value="KAF5843908.1"/>
    <property type="molecule type" value="Genomic_DNA"/>
</dbReference>
<organism evidence="1 2">
    <name type="scientific">Dunaliella salina</name>
    <name type="common">Green alga</name>
    <name type="synonym">Protococcus salinus</name>
    <dbReference type="NCBI Taxonomy" id="3046"/>
    <lineage>
        <taxon>Eukaryota</taxon>
        <taxon>Viridiplantae</taxon>
        <taxon>Chlorophyta</taxon>
        <taxon>core chlorophytes</taxon>
        <taxon>Chlorophyceae</taxon>
        <taxon>CS clade</taxon>
        <taxon>Chlamydomonadales</taxon>
        <taxon>Dunaliellaceae</taxon>
        <taxon>Dunaliella</taxon>
    </lineage>
</organism>
<sequence length="95" mass="10847">MLACFLPPCLTNKSLAMARRHALLQAISRKLWFFMCWAHEHRNGGLFEGQLRAAVLDQWHQHQASVKPMSKQEALLASMAGNSQVHVKPLIEEQR</sequence>
<evidence type="ECO:0008006" key="3">
    <source>
        <dbReference type="Google" id="ProtNLM"/>
    </source>
</evidence>
<protein>
    <recommendedName>
        <fullName evidence="3">Encoded protein</fullName>
    </recommendedName>
</protein>
<dbReference type="Proteomes" id="UP000815325">
    <property type="component" value="Unassembled WGS sequence"/>
</dbReference>
<evidence type="ECO:0000313" key="2">
    <source>
        <dbReference type="Proteomes" id="UP000815325"/>
    </source>
</evidence>
<accession>A0ABQ7HAM8</accession>